<feature type="signal peptide" evidence="21">
    <location>
        <begin position="1"/>
        <end position="23"/>
    </location>
</feature>
<keyword evidence="8 21" id="KW-0732">Signal</keyword>
<protein>
    <recommendedName>
        <fullName evidence="2">non-specific serine/threonine protein kinase</fullName>
        <ecNumber evidence="2">2.7.11.1</ecNumber>
    </recommendedName>
</protein>
<keyword evidence="10" id="KW-0418">Kinase</keyword>
<keyword evidence="13 20" id="KW-0472">Membrane</keyword>
<keyword evidence="6" id="KW-0808">Transferase</keyword>
<evidence type="ECO:0000256" key="5">
    <source>
        <dbReference type="ARBA" id="ARBA00022669"/>
    </source>
</evidence>
<evidence type="ECO:0000256" key="17">
    <source>
        <dbReference type="ARBA" id="ARBA00047899"/>
    </source>
</evidence>
<dbReference type="InterPro" id="IPR044812">
    <property type="entry name" value="CERK1/LYK3-like"/>
</dbReference>
<dbReference type="Pfam" id="PF23577">
    <property type="entry name" value="LysM_RLK"/>
    <property type="match status" value="1"/>
</dbReference>
<dbReference type="PROSITE" id="PS00108">
    <property type="entry name" value="PROTEIN_KINASE_ST"/>
    <property type="match status" value="1"/>
</dbReference>
<evidence type="ECO:0000256" key="12">
    <source>
        <dbReference type="ARBA" id="ARBA00022989"/>
    </source>
</evidence>
<keyword evidence="15" id="KW-0675">Receptor</keyword>
<evidence type="ECO:0000313" key="24">
    <source>
        <dbReference type="Proteomes" id="UP001151287"/>
    </source>
</evidence>
<dbReference type="GO" id="GO:0019199">
    <property type="term" value="F:transmembrane receptor protein kinase activity"/>
    <property type="evidence" value="ECO:0007669"/>
    <property type="project" value="InterPro"/>
</dbReference>
<dbReference type="Pfam" id="PF07714">
    <property type="entry name" value="PK_Tyr_Ser-Thr"/>
    <property type="match status" value="1"/>
</dbReference>
<proteinExistence type="predicted"/>
<evidence type="ECO:0000256" key="6">
    <source>
        <dbReference type="ARBA" id="ARBA00022679"/>
    </source>
</evidence>
<dbReference type="InterPro" id="IPR018392">
    <property type="entry name" value="LysM"/>
</dbReference>
<evidence type="ECO:0000256" key="10">
    <source>
        <dbReference type="ARBA" id="ARBA00022777"/>
    </source>
</evidence>
<dbReference type="PANTHER" id="PTHR46204">
    <property type="entry name" value="CHITIN ELICITOR RECEPTOR KINASE 1-RELATED"/>
    <property type="match status" value="1"/>
</dbReference>
<keyword evidence="11 19" id="KW-0067">ATP-binding</keyword>
<evidence type="ECO:0000259" key="22">
    <source>
        <dbReference type="PROSITE" id="PS50011"/>
    </source>
</evidence>
<organism evidence="23 24">
    <name type="scientific">Rhynchospora breviuscula</name>
    <dbReference type="NCBI Taxonomy" id="2022672"/>
    <lineage>
        <taxon>Eukaryota</taxon>
        <taxon>Viridiplantae</taxon>
        <taxon>Streptophyta</taxon>
        <taxon>Embryophyta</taxon>
        <taxon>Tracheophyta</taxon>
        <taxon>Spermatophyta</taxon>
        <taxon>Magnoliopsida</taxon>
        <taxon>Liliopsida</taxon>
        <taxon>Poales</taxon>
        <taxon>Cyperaceae</taxon>
        <taxon>Cyperoideae</taxon>
        <taxon>Rhynchosporeae</taxon>
        <taxon>Rhynchospora</taxon>
    </lineage>
</organism>
<reference evidence="23" key="1">
    <citation type="journal article" date="2022" name="Cell">
        <title>Repeat-based holocentromeres influence genome architecture and karyotype evolution.</title>
        <authorList>
            <person name="Hofstatter P.G."/>
            <person name="Thangavel G."/>
            <person name="Lux T."/>
            <person name="Neumann P."/>
            <person name="Vondrak T."/>
            <person name="Novak P."/>
            <person name="Zhang M."/>
            <person name="Costa L."/>
            <person name="Castellani M."/>
            <person name="Scott A."/>
            <person name="Toegelov H."/>
            <person name="Fuchs J."/>
            <person name="Mata-Sucre Y."/>
            <person name="Dias Y."/>
            <person name="Vanzela A.L.L."/>
            <person name="Huettel B."/>
            <person name="Almeida C.C.S."/>
            <person name="Simkova H."/>
            <person name="Souza G."/>
            <person name="Pedrosa-Harand A."/>
            <person name="Macas J."/>
            <person name="Mayer K.F.X."/>
            <person name="Houben A."/>
            <person name="Marques A."/>
        </authorList>
    </citation>
    <scope>NUCLEOTIDE SEQUENCE</scope>
    <source>
        <strain evidence="23">RhyBre1mFocal</strain>
    </source>
</reference>
<comment type="subcellular location">
    <subcellularLocation>
        <location evidence="1">Cell membrane</location>
        <topology evidence="1">Single-pass membrane protein</topology>
    </subcellularLocation>
</comment>
<dbReference type="GO" id="GO:0008061">
    <property type="term" value="F:chitin binding"/>
    <property type="evidence" value="ECO:0007669"/>
    <property type="project" value="UniProtKB-KW"/>
</dbReference>
<evidence type="ECO:0000313" key="23">
    <source>
        <dbReference type="EMBL" id="KAJ1695076.1"/>
    </source>
</evidence>
<dbReference type="SMART" id="SM00220">
    <property type="entry name" value="S_TKc"/>
    <property type="match status" value="1"/>
</dbReference>
<dbReference type="PROSITE" id="PS00107">
    <property type="entry name" value="PROTEIN_KINASE_ATP"/>
    <property type="match status" value="1"/>
</dbReference>
<dbReference type="SUPFAM" id="SSF56112">
    <property type="entry name" value="Protein kinase-like (PK-like)"/>
    <property type="match status" value="1"/>
</dbReference>
<comment type="caution">
    <text evidence="23">The sequence shown here is derived from an EMBL/GenBank/DDBJ whole genome shotgun (WGS) entry which is preliminary data.</text>
</comment>
<dbReference type="InterPro" id="IPR011009">
    <property type="entry name" value="Kinase-like_dom_sf"/>
</dbReference>
<dbReference type="GO" id="GO:0004674">
    <property type="term" value="F:protein serine/threonine kinase activity"/>
    <property type="evidence" value="ECO:0007669"/>
    <property type="project" value="UniProtKB-KW"/>
</dbReference>
<keyword evidence="5" id="KW-0147">Chitin-binding</keyword>
<dbReference type="GO" id="GO:0005524">
    <property type="term" value="F:ATP binding"/>
    <property type="evidence" value="ECO:0007669"/>
    <property type="project" value="UniProtKB-UniRule"/>
</dbReference>
<keyword evidence="3" id="KW-1003">Cell membrane</keyword>
<accession>A0A9Q0CJC9</accession>
<keyword evidence="14" id="KW-1015">Disulfide bond</keyword>
<feature type="binding site" evidence="19">
    <location>
        <position position="329"/>
    </location>
    <ligand>
        <name>ATP</name>
        <dbReference type="ChEBI" id="CHEBI:30616"/>
    </ligand>
</feature>
<evidence type="ECO:0000256" key="3">
    <source>
        <dbReference type="ARBA" id="ARBA00022475"/>
    </source>
</evidence>
<feature type="transmembrane region" description="Helical" evidence="20">
    <location>
        <begin position="229"/>
        <end position="252"/>
    </location>
</feature>
<dbReference type="Gene3D" id="3.30.200.20">
    <property type="entry name" value="Phosphorylase Kinase, domain 1"/>
    <property type="match status" value="1"/>
</dbReference>
<evidence type="ECO:0000256" key="8">
    <source>
        <dbReference type="ARBA" id="ARBA00022729"/>
    </source>
</evidence>
<name>A0A9Q0CJC9_9POAL</name>
<dbReference type="EMBL" id="JAMQYH010000003">
    <property type="protein sequence ID" value="KAJ1695076.1"/>
    <property type="molecule type" value="Genomic_DNA"/>
</dbReference>
<dbReference type="InterPro" id="IPR008271">
    <property type="entry name" value="Ser/Thr_kinase_AS"/>
</dbReference>
<dbReference type="PROSITE" id="PS50011">
    <property type="entry name" value="PROTEIN_KINASE_DOM"/>
    <property type="match status" value="1"/>
</dbReference>
<dbReference type="GO" id="GO:0005886">
    <property type="term" value="C:plasma membrane"/>
    <property type="evidence" value="ECO:0007669"/>
    <property type="project" value="UniProtKB-SubCell"/>
</dbReference>
<dbReference type="AlphaFoldDB" id="A0A9Q0CJC9"/>
<feature type="chain" id="PRO_5040415780" description="non-specific serine/threonine protein kinase" evidence="21">
    <location>
        <begin position="24"/>
        <end position="600"/>
    </location>
</feature>
<keyword evidence="12 20" id="KW-1133">Transmembrane helix</keyword>
<evidence type="ECO:0000256" key="2">
    <source>
        <dbReference type="ARBA" id="ARBA00012513"/>
    </source>
</evidence>
<evidence type="ECO:0000256" key="13">
    <source>
        <dbReference type="ARBA" id="ARBA00023136"/>
    </source>
</evidence>
<feature type="domain" description="Protein kinase" evidence="22">
    <location>
        <begin position="301"/>
        <end position="574"/>
    </location>
</feature>
<gene>
    <name evidence="23" type="ORF">LUZ63_011774</name>
</gene>
<evidence type="ECO:0000256" key="21">
    <source>
        <dbReference type="SAM" id="SignalP"/>
    </source>
</evidence>
<evidence type="ECO:0000256" key="1">
    <source>
        <dbReference type="ARBA" id="ARBA00004162"/>
    </source>
</evidence>
<dbReference type="InterPro" id="IPR017441">
    <property type="entry name" value="Protein_kinase_ATP_BS"/>
</dbReference>
<evidence type="ECO:0000256" key="4">
    <source>
        <dbReference type="ARBA" id="ARBA00022527"/>
    </source>
</evidence>
<keyword evidence="9 19" id="KW-0547">Nucleotide-binding</keyword>
<dbReference type="FunFam" id="3.30.200.20:FF:000468">
    <property type="entry name" value="LysM receptor kinase 2"/>
    <property type="match status" value="1"/>
</dbReference>
<dbReference type="Proteomes" id="UP001151287">
    <property type="component" value="Unassembled WGS sequence"/>
</dbReference>
<keyword evidence="7 20" id="KW-0812">Transmembrane</keyword>
<dbReference type="Gene3D" id="1.10.510.10">
    <property type="entry name" value="Transferase(Phosphotransferase) domain 1"/>
    <property type="match status" value="1"/>
</dbReference>
<dbReference type="InterPro" id="IPR001245">
    <property type="entry name" value="Ser-Thr/Tyr_kinase_cat_dom"/>
</dbReference>
<evidence type="ECO:0000256" key="19">
    <source>
        <dbReference type="PROSITE-ProRule" id="PRU10141"/>
    </source>
</evidence>
<dbReference type="InterPro" id="IPR057097">
    <property type="entry name" value="LysM_RLK3/10"/>
</dbReference>
<dbReference type="OrthoDB" id="4062651at2759"/>
<evidence type="ECO:0000256" key="14">
    <source>
        <dbReference type="ARBA" id="ARBA00023157"/>
    </source>
</evidence>
<evidence type="ECO:0000256" key="20">
    <source>
        <dbReference type="SAM" id="Phobius"/>
    </source>
</evidence>
<keyword evidence="4" id="KW-0723">Serine/threonine-protein kinase</keyword>
<sequence length="600" mass="66460">MTATKFVLVLAILATAFVVRQEAKCPKTCSLALGSYYVSSSSLGTPLNLTYIASLFQMTPEEILPFNPEIKNKYYIKVGDRVNVNFSCDCIDNSFLGHTFQYIIQKGDTYERVAKTYYANLTSENFLTKINSYSRNSIPSPATINVTVNCSCGDPSISKQYGLFVTYPLQADENSHSVASAFNLSAAVVDKYNRGTSFSSAGDIVYVPTYDQNGSYHPLSSKRRKPGRALIGIVLGVLAMLLSIGFFCYYMANKRRKADNLCLMSRKSKLSLGKVMAKPGYTIDKSVKFSYEELSKATHGFSMANMIGKGGFGSVYYAELRGEKAAIKKMGTKASKEFLAELKVLTNVHHLNLVKLIGYCIQRGLFLIYEYIDNGNLSQHLRSSVQPPLSWANRVQIALDSARGLEYIHEHTLPVYIHRDIKSDNILIDRNYHAKVADFGLTKIKEAESIFLSKNIVGTFGYIPPEYSRGEISPKSDVYAFGVVLFELISAKPAIITNPSCNLSSEAMGLVQLFDDALGKTDLKESLKELIDPRLGDECHDSMLKMIQLAKACTHKEPHSRPSMRFVVVALMTLSSASESWDIGNLFNNNPGIGNLISSQ</sequence>
<dbReference type="Pfam" id="PF01476">
    <property type="entry name" value="LysM"/>
    <property type="match status" value="2"/>
</dbReference>
<evidence type="ECO:0000256" key="16">
    <source>
        <dbReference type="ARBA" id="ARBA00023180"/>
    </source>
</evidence>
<evidence type="ECO:0000256" key="15">
    <source>
        <dbReference type="ARBA" id="ARBA00023170"/>
    </source>
</evidence>
<keyword evidence="24" id="KW-1185">Reference proteome</keyword>
<dbReference type="EC" id="2.7.11.1" evidence="2"/>
<keyword evidence="16" id="KW-0325">Glycoprotein</keyword>
<evidence type="ECO:0000256" key="7">
    <source>
        <dbReference type="ARBA" id="ARBA00022692"/>
    </source>
</evidence>
<evidence type="ECO:0000256" key="9">
    <source>
        <dbReference type="ARBA" id="ARBA00022741"/>
    </source>
</evidence>
<evidence type="ECO:0000256" key="18">
    <source>
        <dbReference type="ARBA" id="ARBA00048679"/>
    </source>
</evidence>
<evidence type="ECO:0000256" key="11">
    <source>
        <dbReference type="ARBA" id="ARBA00022840"/>
    </source>
</evidence>
<dbReference type="GO" id="GO:0045087">
    <property type="term" value="P:innate immune response"/>
    <property type="evidence" value="ECO:0007669"/>
    <property type="project" value="InterPro"/>
</dbReference>
<comment type="catalytic activity">
    <reaction evidence="17">
        <text>L-threonyl-[protein] + ATP = O-phospho-L-threonyl-[protein] + ADP + H(+)</text>
        <dbReference type="Rhea" id="RHEA:46608"/>
        <dbReference type="Rhea" id="RHEA-COMP:11060"/>
        <dbReference type="Rhea" id="RHEA-COMP:11605"/>
        <dbReference type="ChEBI" id="CHEBI:15378"/>
        <dbReference type="ChEBI" id="CHEBI:30013"/>
        <dbReference type="ChEBI" id="CHEBI:30616"/>
        <dbReference type="ChEBI" id="CHEBI:61977"/>
        <dbReference type="ChEBI" id="CHEBI:456216"/>
        <dbReference type="EC" id="2.7.11.1"/>
    </reaction>
</comment>
<dbReference type="InterPro" id="IPR000719">
    <property type="entry name" value="Prot_kinase_dom"/>
</dbReference>
<dbReference type="FunFam" id="1.10.510.10:FF:000468">
    <property type="entry name" value="PTI1-like tyrosine-protein kinase 3"/>
    <property type="match status" value="1"/>
</dbReference>
<comment type="catalytic activity">
    <reaction evidence="18">
        <text>L-seryl-[protein] + ATP = O-phospho-L-seryl-[protein] + ADP + H(+)</text>
        <dbReference type="Rhea" id="RHEA:17989"/>
        <dbReference type="Rhea" id="RHEA-COMP:9863"/>
        <dbReference type="Rhea" id="RHEA-COMP:11604"/>
        <dbReference type="ChEBI" id="CHEBI:15378"/>
        <dbReference type="ChEBI" id="CHEBI:29999"/>
        <dbReference type="ChEBI" id="CHEBI:30616"/>
        <dbReference type="ChEBI" id="CHEBI:83421"/>
        <dbReference type="ChEBI" id="CHEBI:456216"/>
        <dbReference type="EC" id="2.7.11.1"/>
    </reaction>
</comment>
<dbReference type="PANTHER" id="PTHR46204:SF2">
    <property type="entry name" value="CHITIN ELICITOR RECEPTOR KINASE 1"/>
    <property type="match status" value="1"/>
</dbReference>